<dbReference type="AlphaFoldDB" id="A0A0F9RLQ2"/>
<protein>
    <submittedName>
        <fullName evidence="2">Uncharacterized protein</fullName>
    </submittedName>
</protein>
<name>A0A0F9RLQ2_9ZZZZ</name>
<sequence>NPEGKTLAVRPGKEIAFLEMALRLGKQPAALINSFKGGALDSLVGQFAENQAAKIENEEKMHTDALEAWYESERERIETTITNEEQKVAALEALDEEKARKENKLQHRMDKERRKLERARAKGQKMTALFSAGINVAEAITKAFTAGPLIGQILAGIVAALGAVQMAAIAAAPLPALQRGGKIGEAGIVGEAGPELFFPETPGTIVPLRTEATQLMTSPMIKMTFLGPLISTTGVARADLEKAGSTLFDIIEMQARRRGYSIV</sequence>
<evidence type="ECO:0000256" key="1">
    <source>
        <dbReference type="SAM" id="Coils"/>
    </source>
</evidence>
<accession>A0A0F9RLQ2</accession>
<comment type="caution">
    <text evidence="2">The sequence shown here is derived from an EMBL/GenBank/DDBJ whole genome shotgun (WGS) entry which is preliminary data.</text>
</comment>
<proteinExistence type="predicted"/>
<feature type="coiled-coil region" evidence="1">
    <location>
        <begin position="74"/>
        <end position="122"/>
    </location>
</feature>
<keyword evidence="1" id="KW-0175">Coiled coil</keyword>
<organism evidence="2">
    <name type="scientific">marine sediment metagenome</name>
    <dbReference type="NCBI Taxonomy" id="412755"/>
    <lineage>
        <taxon>unclassified sequences</taxon>
        <taxon>metagenomes</taxon>
        <taxon>ecological metagenomes</taxon>
    </lineage>
</organism>
<gene>
    <name evidence="2" type="ORF">LCGC14_0879880</name>
</gene>
<reference evidence="2" key="1">
    <citation type="journal article" date="2015" name="Nature">
        <title>Complex archaea that bridge the gap between prokaryotes and eukaryotes.</title>
        <authorList>
            <person name="Spang A."/>
            <person name="Saw J.H."/>
            <person name="Jorgensen S.L."/>
            <person name="Zaremba-Niedzwiedzka K."/>
            <person name="Martijn J."/>
            <person name="Lind A.E."/>
            <person name="van Eijk R."/>
            <person name="Schleper C."/>
            <person name="Guy L."/>
            <person name="Ettema T.J."/>
        </authorList>
    </citation>
    <scope>NUCLEOTIDE SEQUENCE</scope>
</reference>
<evidence type="ECO:0000313" key="2">
    <source>
        <dbReference type="EMBL" id="KKN25906.1"/>
    </source>
</evidence>
<dbReference type="EMBL" id="LAZR01002761">
    <property type="protein sequence ID" value="KKN25906.1"/>
    <property type="molecule type" value="Genomic_DNA"/>
</dbReference>
<feature type="non-terminal residue" evidence="2">
    <location>
        <position position="1"/>
    </location>
</feature>